<reference evidence="5 6" key="1">
    <citation type="journal article" date="2014" name="Genome Announc.">
        <title>Draft genome sequence of the pathogenic fungus Scedosporium apiospermum.</title>
        <authorList>
            <person name="Vandeputte P."/>
            <person name="Ghamrawi S."/>
            <person name="Rechenmann M."/>
            <person name="Iltis A."/>
            <person name="Giraud S."/>
            <person name="Fleury M."/>
            <person name="Thornton C."/>
            <person name="Delhaes L."/>
            <person name="Meyer W."/>
            <person name="Papon N."/>
            <person name="Bouchara J.P."/>
        </authorList>
    </citation>
    <scope>NUCLEOTIDE SEQUENCE [LARGE SCALE GENOMIC DNA]</scope>
    <source>
        <strain evidence="5 6">IHEM 14462</strain>
    </source>
</reference>
<feature type="domain" description="Glycosyltransferase 2-like" evidence="3">
    <location>
        <begin position="531"/>
        <end position="738"/>
    </location>
</feature>
<feature type="transmembrane region" description="Helical" evidence="2">
    <location>
        <begin position="313"/>
        <end position="334"/>
    </location>
</feature>
<accession>A0A084G9V4</accession>
<dbReference type="PANTHER" id="PTHR35408">
    <property type="entry name" value="CHROMOSOME 15, WHOLE GENOME SHOTGUN SEQUENCE"/>
    <property type="match status" value="1"/>
</dbReference>
<feature type="transmembrane region" description="Helical" evidence="2">
    <location>
        <begin position="723"/>
        <end position="742"/>
    </location>
</feature>
<name>A0A084G9V4_PSEDA</name>
<sequence length="914" mass="103949">MTSSKSSKSSTSSTGREGVDERPTSEIDNKPRGEQQSEIGCAHEPPTNAGSSITPRNMSDSRLGTPNHSSRLPSSFVSHGTNSNRDAFMDLKADVVVASLYQDQRRRLYVSGWNINEGVVLKRSKNHFVCQPPQLREIRDSFFDSVSQLNVSASAQKVAMTVNTPWVQSIVSTIRARDFYIDSIPLHGGLNLQVLQRMTDLPRCQKHHFAAFVVEPPLLVVWDDDPNKIIKRIERLEADIVSLVWKTEMEDDDEEPPSDTKEYYGDEEEGETMEVRPVRLTRATMVGMSLALALVCLGLGWRALALEIMLDGYYLRLLLLLASPIQLFVSLFFFQTIIGNIFQILGPISAVNSNSRHYSGKAPRRLGRDTELPHVTIQMPVYKEGLNAVIRPTIASLKAAISTYEMQGGTANIFVNDDGMQLIDESLARARRDFYEEHNIGWVARPAHNPKPEDPSKEKPFIRKGKFKKASNMNYCLTTSNKVEDKLQEIQRPAGWTRQDEEAAYERCLAEVIQESEGRTWAGGNIRMGDYILLVDSDTRVPRDCLLDAVSEMEQSPEVAIIQHTSGVMTVTESFFERAVTWFTNLIYTSIKFCVANGDICPFVGHNAILRWRALQDAAAYIDPDDNTEKYWSESHVSEDFDMALRLQSAGYVLRFAAYSNGEFQEGVSLTVYDELARWEKYAFGCNELLFHPLRFWLFRGPFAPVFKQFITSKIHFYHKLTIMAYIGTYYAIGASWVLTLMNYFLTGWFFGLYDKYYIDSFAIYLSIIVVFPLMGNFALSILRYRLGEEDLLSALWTNFKWMPLFTIFLGGISLHVSKALLSHFFEIDIQWGATAKEVERVNFLEEVPKILRTFAGTFIFCIGCTALIICGYYVFPREWQIRYFASIYPLSSVIVTHFCVPVLLNPALMKFTF</sequence>
<dbReference type="AlphaFoldDB" id="A0A084G9V4"/>
<dbReference type="Pfam" id="PF13632">
    <property type="entry name" value="Glyco_trans_2_3"/>
    <property type="match status" value="1"/>
</dbReference>
<dbReference type="InterPro" id="IPR057688">
    <property type="entry name" value="DUF7928"/>
</dbReference>
<organism evidence="5 6">
    <name type="scientific">Pseudallescheria apiosperma</name>
    <name type="common">Scedosporium apiospermum</name>
    <dbReference type="NCBI Taxonomy" id="563466"/>
    <lineage>
        <taxon>Eukaryota</taxon>
        <taxon>Fungi</taxon>
        <taxon>Dikarya</taxon>
        <taxon>Ascomycota</taxon>
        <taxon>Pezizomycotina</taxon>
        <taxon>Sordariomycetes</taxon>
        <taxon>Hypocreomycetidae</taxon>
        <taxon>Microascales</taxon>
        <taxon>Microascaceae</taxon>
        <taxon>Scedosporium</taxon>
    </lineage>
</organism>
<keyword evidence="2" id="KW-0472">Membrane</keyword>
<gene>
    <name evidence="5" type="ORF">SAPIO_CDS3028</name>
</gene>
<evidence type="ECO:0000313" key="5">
    <source>
        <dbReference type="EMBL" id="KEZ44116.1"/>
    </source>
</evidence>
<feature type="compositionally biased region" description="Low complexity" evidence="1">
    <location>
        <begin position="1"/>
        <end position="14"/>
    </location>
</feature>
<feature type="transmembrane region" description="Helical" evidence="2">
    <location>
        <begin position="795"/>
        <end position="817"/>
    </location>
</feature>
<proteinExistence type="predicted"/>
<dbReference type="EMBL" id="JOWA01000088">
    <property type="protein sequence ID" value="KEZ44116.1"/>
    <property type="molecule type" value="Genomic_DNA"/>
</dbReference>
<dbReference type="GeneID" id="27722100"/>
<dbReference type="OrthoDB" id="38531at2759"/>
<dbReference type="HOGENOM" id="CLU_008220_0_0_1"/>
<comment type="caution">
    <text evidence="5">The sequence shown here is derived from an EMBL/GenBank/DDBJ whole genome shotgun (WGS) entry which is preliminary data.</text>
</comment>
<feature type="transmembrane region" description="Helical" evidence="2">
    <location>
        <begin position="283"/>
        <end position="301"/>
    </location>
</feature>
<dbReference type="GO" id="GO:0016740">
    <property type="term" value="F:transferase activity"/>
    <property type="evidence" value="ECO:0007669"/>
    <property type="project" value="UniProtKB-KW"/>
</dbReference>
<evidence type="ECO:0000256" key="2">
    <source>
        <dbReference type="SAM" id="Phobius"/>
    </source>
</evidence>
<evidence type="ECO:0000256" key="1">
    <source>
        <dbReference type="SAM" id="MobiDB-lite"/>
    </source>
</evidence>
<feature type="domain" description="DUF7928" evidence="4">
    <location>
        <begin position="92"/>
        <end position="255"/>
    </location>
</feature>
<dbReference type="OMA" id="RTFIWSA"/>
<dbReference type="SUPFAM" id="SSF53448">
    <property type="entry name" value="Nucleotide-diphospho-sugar transferases"/>
    <property type="match status" value="1"/>
</dbReference>
<dbReference type="Pfam" id="PF25550">
    <property type="entry name" value="DUF7928"/>
    <property type="match status" value="1"/>
</dbReference>
<feature type="transmembrane region" description="Helical" evidence="2">
    <location>
        <begin position="855"/>
        <end position="876"/>
    </location>
</feature>
<keyword evidence="6" id="KW-1185">Reference proteome</keyword>
<dbReference type="RefSeq" id="XP_016643915.1">
    <property type="nucleotide sequence ID" value="XM_016785909.1"/>
</dbReference>
<dbReference type="Proteomes" id="UP000028545">
    <property type="component" value="Unassembled WGS sequence"/>
</dbReference>
<dbReference type="InterPro" id="IPR001173">
    <property type="entry name" value="Glyco_trans_2-like"/>
</dbReference>
<dbReference type="KEGG" id="sapo:SAPIO_CDS3028"/>
<feature type="compositionally biased region" description="Basic and acidic residues" evidence="1">
    <location>
        <begin position="17"/>
        <end position="35"/>
    </location>
</feature>
<feature type="region of interest" description="Disordered" evidence="1">
    <location>
        <begin position="1"/>
        <end position="78"/>
    </location>
</feature>
<feature type="compositionally biased region" description="Polar residues" evidence="1">
    <location>
        <begin position="48"/>
        <end position="78"/>
    </location>
</feature>
<evidence type="ECO:0000259" key="3">
    <source>
        <dbReference type="Pfam" id="PF13632"/>
    </source>
</evidence>
<evidence type="ECO:0000259" key="4">
    <source>
        <dbReference type="Pfam" id="PF25550"/>
    </source>
</evidence>
<keyword evidence="2" id="KW-0812">Transmembrane</keyword>
<keyword evidence="2" id="KW-1133">Transmembrane helix</keyword>
<dbReference type="VEuPathDB" id="FungiDB:SAPIO_CDS3028"/>
<dbReference type="PANTHER" id="PTHR35408:SF1">
    <property type="entry name" value="GLYCOSYLTRANSFERASE 2-LIKE DOMAIN-CONTAINING PROTEIN"/>
    <property type="match status" value="1"/>
</dbReference>
<feature type="region of interest" description="Disordered" evidence="1">
    <location>
        <begin position="248"/>
        <end position="268"/>
    </location>
</feature>
<dbReference type="Gene3D" id="3.90.550.10">
    <property type="entry name" value="Spore Coat Polysaccharide Biosynthesis Protein SpsA, Chain A"/>
    <property type="match status" value="1"/>
</dbReference>
<protein>
    <submittedName>
        <fullName evidence="5">Glycosyltransferase family 2 protein</fullName>
    </submittedName>
</protein>
<evidence type="ECO:0000313" key="6">
    <source>
        <dbReference type="Proteomes" id="UP000028545"/>
    </source>
</evidence>
<feature type="transmembrane region" description="Helical" evidence="2">
    <location>
        <begin position="762"/>
        <end position="783"/>
    </location>
</feature>
<keyword evidence="5" id="KW-0808">Transferase</keyword>
<feature type="transmembrane region" description="Helical" evidence="2">
    <location>
        <begin position="888"/>
        <end position="909"/>
    </location>
</feature>
<dbReference type="InterPro" id="IPR029044">
    <property type="entry name" value="Nucleotide-diphossugar_trans"/>
</dbReference>